<organism evidence="1 2">
    <name type="scientific">Methylosinus sporium</name>
    <dbReference type="NCBI Taxonomy" id="428"/>
    <lineage>
        <taxon>Bacteria</taxon>
        <taxon>Pseudomonadati</taxon>
        <taxon>Pseudomonadota</taxon>
        <taxon>Alphaproteobacteria</taxon>
        <taxon>Hyphomicrobiales</taxon>
        <taxon>Methylocystaceae</taxon>
        <taxon>Methylosinus</taxon>
    </lineage>
</organism>
<dbReference type="Proteomes" id="UP000245137">
    <property type="component" value="Unassembled WGS sequence"/>
</dbReference>
<dbReference type="InterPro" id="IPR014718">
    <property type="entry name" value="GH-type_carb-bd"/>
</dbReference>
<dbReference type="RefSeq" id="WP_108918468.1">
    <property type="nucleotide sequence ID" value="NZ_BGJY01000032.1"/>
</dbReference>
<dbReference type="Gene3D" id="2.70.98.10">
    <property type="match status" value="1"/>
</dbReference>
<proteinExistence type="predicted"/>
<dbReference type="EMBL" id="PUIV01000042">
    <property type="protein sequence ID" value="PWB92611.1"/>
    <property type="molecule type" value="Genomic_DNA"/>
</dbReference>
<dbReference type="GO" id="GO:0016853">
    <property type="term" value="F:isomerase activity"/>
    <property type="evidence" value="ECO:0007669"/>
    <property type="project" value="InterPro"/>
</dbReference>
<dbReference type="InterPro" id="IPR037481">
    <property type="entry name" value="LacX"/>
</dbReference>
<dbReference type="AlphaFoldDB" id="A0A2U1SLW8"/>
<protein>
    <submittedName>
        <fullName evidence="1">Aldose epimerase</fullName>
    </submittedName>
</protein>
<dbReference type="SUPFAM" id="SSF74650">
    <property type="entry name" value="Galactose mutarotase-like"/>
    <property type="match status" value="1"/>
</dbReference>
<evidence type="ECO:0000313" key="1">
    <source>
        <dbReference type="EMBL" id="PWB92611.1"/>
    </source>
</evidence>
<dbReference type="Pfam" id="PF01263">
    <property type="entry name" value="Aldose_epim"/>
    <property type="match status" value="1"/>
</dbReference>
<comment type="caution">
    <text evidence="1">The sequence shown here is derived from an EMBL/GenBank/DDBJ whole genome shotgun (WGS) entry which is preliminary data.</text>
</comment>
<evidence type="ECO:0000313" key="2">
    <source>
        <dbReference type="Proteomes" id="UP000245137"/>
    </source>
</evidence>
<dbReference type="GO" id="GO:0030246">
    <property type="term" value="F:carbohydrate binding"/>
    <property type="evidence" value="ECO:0007669"/>
    <property type="project" value="InterPro"/>
</dbReference>
<dbReference type="InterPro" id="IPR008183">
    <property type="entry name" value="Aldose_1/G6P_1-epimerase"/>
</dbReference>
<dbReference type="GO" id="GO:0005975">
    <property type="term" value="P:carbohydrate metabolic process"/>
    <property type="evidence" value="ECO:0007669"/>
    <property type="project" value="InterPro"/>
</dbReference>
<name>A0A2U1SLW8_METSR</name>
<accession>A0A2U1SLW8</accession>
<dbReference type="InterPro" id="IPR011013">
    <property type="entry name" value="Gal_mutarotase_sf_dom"/>
</dbReference>
<sequence length="293" mass="32511">MAGSKNEQRDGVALSSDSLAAFVSTKGAELQSLRTRDGVDYLWSGEEIWPKHSPLLFPIVGRLAQDRYEHRGESYAMVKHGFARDSLFEIVEASPHSARFALRANDATRAVFPFEFLLEVEFALDGARLDIRHGVTNLGDADMYFSIGAHPAFRWPLGDAAKDQSRINFERHEPAPIRKLAGGLLGRMKDSPVEGRTLSLREELFVDDAIIFDTLASESLVYCCGSGRSVAIEWEGFRHLGLWSKPGADFLCIEPWHGYDSPVGFRGPLEEKPGIACARPGETLDFTLRIEIG</sequence>
<gene>
    <name evidence="1" type="ORF">C5689_17185</name>
</gene>
<dbReference type="CDD" id="cd09024">
    <property type="entry name" value="Aldose_epim_lacX"/>
    <property type="match status" value="1"/>
</dbReference>
<keyword evidence="2" id="KW-1185">Reference proteome</keyword>
<dbReference type="OrthoDB" id="9795355at2"/>
<reference evidence="1 2" key="1">
    <citation type="journal article" date="2018" name="Appl. Microbiol. Biotechnol.">
        <title>Co-cultivation of the strictly anaerobic methanogen Methanosarcina barkeri with aerobic methanotrophs in an oxygen-limited membrane bioreactor.</title>
        <authorList>
            <person name="In 't Zandt M.H."/>
            <person name="van den Bosch T.J.M."/>
            <person name="Rijkers R."/>
            <person name="van Kessel M.A.H.J."/>
            <person name="Jetten M.S.M."/>
            <person name="Welte C.U."/>
        </authorList>
    </citation>
    <scope>NUCLEOTIDE SEQUENCE [LARGE SCALE GENOMIC DNA]</scope>
    <source>
        <strain evidence="1 2">DSM 17706</strain>
    </source>
</reference>